<name>A0ABQ9G8D1_9NEOP</name>
<dbReference type="EMBL" id="JARBHB010000014">
    <property type="protein sequence ID" value="KAJ8868688.1"/>
    <property type="molecule type" value="Genomic_DNA"/>
</dbReference>
<dbReference type="Proteomes" id="UP001159363">
    <property type="component" value="Chromosome 13"/>
</dbReference>
<dbReference type="PANTHER" id="PTHR13017">
    <property type="entry name" value="5-FORMYLTETRAHYDROFOLATE CYCLO-LIGASE-RELATED"/>
    <property type="match status" value="1"/>
</dbReference>
<gene>
    <name evidence="1" type="ORF">PR048_030227</name>
</gene>
<dbReference type="PANTHER" id="PTHR13017:SF0">
    <property type="entry name" value="METHENYLTETRAHYDROFOLATE SYNTHASE DOMAIN-CONTAINING PROTEIN"/>
    <property type="match status" value="1"/>
</dbReference>
<protein>
    <submittedName>
        <fullName evidence="1">Uncharacterized protein</fullName>
    </submittedName>
</protein>
<proteinExistence type="predicted"/>
<sequence>MAENEANKSLYVPIPRLREGFISHVVPPAENINANLRVASTRRGAEQWGTPVGLDSNINIDLVVLGSVAASKEGL</sequence>
<accession>A0ABQ9G8D1</accession>
<dbReference type="InterPro" id="IPR002698">
    <property type="entry name" value="FTHF_cligase"/>
</dbReference>
<comment type="caution">
    <text evidence="1">The sequence shown here is derived from an EMBL/GenBank/DDBJ whole genome shotgun (WGS) entry which is preliminary data.</text>
</comment>
<organism evidence="1 2">
    <name type="scientific">Dryococelus australis</name>
    <dbReference type="NCBI Taxonomy" id="614101"/>
    <lineage>
        <taxon>Eukaryota</taxon>
        <taxon>Metazoa</taxon>
        <taxon>Ecdysozoa</taxon>
        <taxon>Arthropoda</taxon>
        <taxon>Hexapoda</taxon>
        <taxon>Insecta</taxon>
        <taxon>Pterygota</taxon>
        <taxon>Neoptera</taxon>
        <taxon>Polyneoptera</taxon>
        <taxon>Phasmatodea</taxon>
        <taxon>Verophasmatodea</taxon>
        <taxon>Anareolatae</taxon>
        <taxon>Phasmatidae</taxon>
        <taxon>Eurycanthinae</taxon>
        <taxon>Dryococelus</taxon>
    </lineage>
</organism>
<reference evidence="1 2" key="1">
    <citation type="submission" date="2023-02" db="EMBL/GenBank/DDBJ databases">
        <title>LHISI_Scaffold_Assembly.</title>
        <authorList>
            <person name="Stuart O.P."/>
            <person name="Cleave R."/>
            <person name="Magrath M.J.L."/>
            <person name="Mikheyev A.S."/>
        </authorList>
    </citation>
    <scope>NUCLEOTIDE SEQUENCE [LARGE SCALE GENOMIC DNA]</scope>
    <source>
        <strain evidence="1">Daus_M_001</strain>
        <tissue evidence="1">Leg muscle</tissue>
    </source>
</reference>
<evidence type="ECO:0000313" key="2">
    <source>
        <dbReference type="Proteomes" id="UP001159363"/>
    </source>
</evidence>
<keyword evidence="2" id="KW-1185">Reference proteome</keyword>
<evidence type="ECO:0000313" key="1">
    <source>
        <dbReference type="EMBL" id="KAJ8868688.1"/>
    </source>
</evidence>